<evidence type="ECO:0000313" key="3">
    <source>
        <dbReference type="EMBL" id="CAD8053222.1"/>
    </source>
</evidence>
<name>A0A8S1KK13_9CILI</name>
<proteinExistence type="predicted"/>
<gene>
    <name evidence="3" type="ORF">PSON_ATCC_30995.1.T0070231</name>
</gene>
<feature type="region of interest" description="Disordered" evidence="2">
    <location>
        <begin position="197"/>
        <end position="244"/>
    </location>
</feature>
<evidence type="ECO:0000256" key="2">
    <source>
        <dbReference type="SAM" id="MobiDB-lite"/>
    </source>
</evidence>
<comment type="caution">
    <text evidence="3">The sequence shown here is derived from an EMBL/GenBank/DDBJ whole genome shotgun (WGS) entry which is preliminary data.</text>
</comment>
<accession>A0A8S1KK13</accession>
<evidence type="ECO:0000313" key="4">
    <source>
        <dbReference type="Proteomes" id="UP000692954"/>
    </source>
</evidence>
<protein>
    <submittedName>
        <fullName evidence="3">Uncharacterized protein</fullName>
    </submittedName>
</protein>
<dbReference type="EMBL" id="CAJJDN010000007">
    <property type="protein sequence ID" value="CAD8053222.1"/>
    <property type="molecule type" value="Genomic_DNA"/>
</dbReference>
<organism evidence="3 4">
    <name type="scientific">Paramecium sonneborni</name>
    <dbReference type="NCBI Taxonomy" id="65129"/>
    <lineage>
        <taxon>Eukaryota</taxon>
        <taxon>Sar</taxon>
        <taxon>Alveolata</taxon>
        <taxon>Ciliophora</taxon>
        <taxon>Intramacronucleata</taxon>
        <taxon>Oligohymenophorea</taxon>
        <taxon>Peniculida</taxon>
        <taxon>Parameciidae</taxon>
        <taxon>Paramecium</taxon>
    </lineage>
</organism>
<dbReference type="AlphaFoldDB" id="A0A8S1KK13"/>
<feature type="compositionally biased region" description="Acidic residues" evidence="2">
    <location>
        <begin position="212"/>
        <end position="224"/>
    </location>
</feature>
<keyword evidence="1" id="KW-0175">Coiled coil</keyword>
<reference evidence="3" key="1">
    <citation type="submission" date="2021-01" db="EMBL/GenBank/DDBJ databases">
        <authorList>
            <consortium name="Genoscope - CEA"/>
            <person name="William W."/>
        </authorList>
    </citation>
    <scope>NUCLEOTIDE SEQUENCE</scope>
</reference>
<dbReference type="OrthoDB" id="305098at2759"/>
<sequence length="244" mass="28667">MKQSEQVILASQQPGLIDTSTKRLISKSSTQFQTSGMQQQPVVTRRIHRKLVPMDGEAEETVVQPIQPPPQPIVHPVQQMIWPVAVQFNEDDALAKIREEKMLALLERQSEMLTNLLQKYKRLEEEQTNKIQRRIKELERENEEIWQRRRQNYLIYNVSQSVDQKLKEFNEFQMRPFLDQGQPVLLKPIHQDDRLFFDKKKKKPKPKKIVEVDDGLVQDPDTGELWDPKTGEVVQQPPPLQSPY</sequence>
<dbReference type="Proteomes" id="UP000692954">
    <property type="component" value="Unassembled WGS sequence"/>
</dbReference>
<evidence type="ECO:0000256" key="1">
    <source>
        <dbReference type="SAM" id="Coils"/>
    </source>
</evidence>
<keyword evidence="4" id="KW-1185">Reference proteome</keyword>
<feature type="coiled-coil region" evidence="1">
    <location>
        <begin position="103"/>
        <end position="148"/>
    </location>
</feature>